<proteinExistence type="predicted"/>
<feature type="region of interest" description="Disordered" evidence="1">
    <location>
        <begin position="40"/>
        <end position="62"/>
    </location>
</feature>
<reference evidence="2" key="1">
    <citation type="submission" date="2022-11" db="EMBL/GenBank/DDBJ databases">
        <title>Chromosome-level genome of Pogonophryne albipinna.</title>
        <authorList>
            <person name="Jo E."/>
        </authorList>
    </citation>
    <scope>NUCLEOTIDE SEQUENCE</scope>
    <source>
        <strain evidence="2">SGF0006</strain>
        <tissue evidence="2">Muscle</tissue>
    </source>
</reference>
<evidence type="ECO:0000256" key="1">
    <source>
        <dbReference type="SAM" id="MobiDB-lite"/>
    </source>
</evidence>
<gene>
    <name evidence="2" type="ORF">JOQ06_024835</name>
</gene>
<evidence type="ECO:0000313" key="2">
    <source>
        <dbReference type="EMBL" id="KAJ4930524.1"/>
    </source>
</evidence>
<keyword evidence="3" id="KW-1185">Reference proteome</keyword>
<dbReference type="AlphaFoldDB" id="A0AAD6AT67"/>
<name>A0AAD6AT67_9TELE</name>
<accession>A0AAD6AT67</accession>
<dbReference type="EMBL" id="JAPTMU010000015">
    <property type="protein sequence ID" value="KAJ4930524.1"/>
    <property type="molecule type" value="Genomic_DNA"/>
</dbReference>
<protein>
    <submittedName>
        <fullName evidence="2">Uncharacterized protein</fullName>
    </submittedName>
</protein>
<evidence type="ECO:0000313" key="3">
    <source>
        <dbReference type="Proteomes" id="UP001219934"/>
    </source>
</evidence>
<sequence>MEEEIKKVTELFVDSQSKLEQCTVDLDEKQQRLEETMDACTSDVSGLHEKQDRKKKVEQHNSEIQQSFSQRMVGAFSSMQRCVQEERGPWAQAPLPPLNNFKILAKPRISEHGVVVKGLEEPRR</sequence>
<dbReference type="Proteomes" id="UP001219934">
    <property type="component" value="Unassembled WGS sequence"/>
</dbReference>
<organism evidence="2 3">
    <name type="scientific">Pogonophryne albipinna</name>
    <dbReference type="NCBI Taxonomy" id="1090488"/>
    <lineage>
        <taxon>Eukaryota</taxon>
        <taxon>Metazoa</taxon>
        <taxon>Chordata</taxon>
        <taxon>Craniata</taxon>
        <taxon>Vertebrata</taxon>
        <taxon>Euteleostomi</taxon>
        <taxon>Actinopterygii</taxon>
        <taxon>Neopterygii</taxon>
        <taxon>Teleostei</taxon>
        <taxon>Neoteleostei</taxon>
        <taxon>Acanthomorphata</taxon>
        <taxon>Eupercaria</taxon>
        <taxon>Perciformes</taxon>
        <taxon>Notothenioidei</taxon>
        <taxon>Pogonophryne</taxon>
    </lineage>
</organism>
<comment type="caution">
    <text evidence="2">The sequence shown here is derived from an EMBL/GenBank/DDBJ whole genome shotgun (WGS) entry which is preliminary data.</text>
</comment>